<organism evidence="2 3">
    <name type="scientific">Hypsizygus marmoreus</name>
    <name type="common">White beech mushroom</name>
    <name type="synonym">Agaricus marmoreus</name>
    <dbReference type="NCBI Taxonomy" id="39966"/>
    <lineage>
        <taxon>Eukaryota</taxon>
        <taxon>Fungi</taxon>
        <taxon>Dikarya</taxon>
        <taxon>Basidiomycota</taxon>
        <taxon>Agaricomycotina</taxon>
        <taxon>Agaricomycetes</taxon>
        <taxon>Agaricomycetidae</taxon>
        <taxon>Agaricales</taxon>
        <taxon>Tricholomatineae</taxon>
        <taxon>Lyophyllaceae</taxon>
        <taxon>Hypsizygus</taxon>
    </lineage>
</organism>
<gene>
    <name evidence="2" type="ORF">Hypma_006821</name>
</gene>
<evidence type="ECO:0000313" key="3">
    <source>
        <dbReference type="Proteomes" id="UP000076154"/>
    </source>
</evidence>
<dbReference type="Gene3D" id="3.40.50.720">
    <property type="entry name" value="NAD(P)-binding Rossmann-like Domain"/>
    <property type="match status" value="1"/>
</dbReference>
<dbReference type="Pfam" id="PF05368">
    <property type="entry name" value="NmrA"/>
    <property type="match status" value="1"/>
</dbReference>
<dbReference type="InterPro" id="IPR036291">
    <property type="entry name" value="NAD(P)-bd_dom_sf"/>
</dbReference>
<dbReference type="OrthoDB" id="10262413at2759"/>
<dbReference type="AlphaFoldDB" id="A0A369K1G9"/>
<dbReference type="PANTHER" id="PTHR48079">
    <property type="entry name" value="PROTEIN YEEZ"/>
    <property type="match status" value="1"/>
</dbReference>
<dbReference type="PANTHER" id="PTHR48079:SF6">
    <property type="entry name" value="NAD(P)-BINDING DOMAIN-CONTAINING PROTEIN-RELATED"/>
    <property type="match status" value="1"/>
</dbReference>
<dbReference type="InParanoid" id="A0A369K1G9"/>
<keyword evidence="3" id="KW-1185">Reference proteome</keyword>
<evidence type="ECO:0000259" key="1">
    <source>
        <dbReference type="Pfam" id="PF05368"/>
    </source>
</evidence>
<evidence type="ECO:0000313" key="2">
    <source>
        <dbReference type="EMBL" id="RDB25574.1"/>
    </source>
</evidence>
<name>A0A369K1G9_HYPMA</name>
<proteinExistence type="predicted"/>
<dbReference type="EMBL" id="LUEZ02000040">
    <property type="protein sequence ID" value="RDB25574.1"/>
    <property type="molecule type" value="Genomic_DNA"/>
</dbReference>
<dbReference type="GO" id="GO:0005737">
    <property type="term" value="C:cytoplasm"/>
    <property type="evidence" value="ECO:0007669"/>
    <property type="project" value="TreeGrafter"/>
</dbReference>
<dbReference type="Proteomes" id="UP000076154">
    <property type="component" value="Unassembled WGS sequence"/>
</dbReference>
<comment type="caution">
    <text evidence="2">The sequence shown here is derived from an EMBL/GenBank/DDBJ whole genome shotgun (WGS) entry which is preliminary data.</text>
</comment>
<dbReference type="InterPro" id="IPR008030">
    <property type="entry name" value="NmrA-like"/>
</dbReference>
<accession>A0A369K1G9</accession>
<dbReference type="InterPro" id="IPR051783">
    <property type="entry name" value="NAD(P)-dependent_oxidoreduct"/>
</dbReference>
<feature type="domain" description="NmrA-like" evidence="1">
    <location>
        <begin position="4"/>
        <end position="77"/>
    </location>
</feature>
<dbReference type="FunCoup" id="A0A369K1G9">
    <property type="interactions" value="19"/>
</dbReference>
<sequence>MSPKTNILLIGATGHIGGSVLLRFLERSDAASLSITTITRSSEKAGKLRTLGVNVVVGSYSDFPLLEKLASEADVIIDIGDSDDLPAARATLRGTEKRFKATGVAPILIHTSGTGVLSDNAAGMYAYETIYDDANPEQIETLAPTQFHRNIDLELINADKQGYVKTYLVIPSMIYGIASGRLVELGIQNRQSFQIPLLICMSLDRGQGGMVGEGKNLWPNVHIDDVADLYVVLYDAIISNPATGHGREGIYFAENGEISLYDVGVAISKVLVELGRGKSAEPTPFTEEEVDKYFAGIPYFGSNSRCVATRSRSIGWQPTRTTADLFASIKPETEDLLKQSIDDWIQQARQRLVTALDLNVVAALVEPVSAP</sequence>
<dbReference type="SUPFAM" id="SSF51735">
    <property type="entry name" value="NAD(P)-binding Rossmann-fold domains"/>
    <property type="match status" value="1"/>
</dbReference>
<reference evidence="2" key="1">
    <citation type="submission" date="2018-04" db="EMBL/GenBank/DDBJ databases">
        <title>Whole genome sequencing of Hypsizygus marmoreus.</title>
        <authorList>
            <person name="Choi I.-G."/>
            <person name="Min B."/>
            <person name="Kim J.-G."/>
            <person name="Kim S."/>
            <person name="Oh Y.-L."/>
            <person name="Kong W.-S."/>
            <person name="Park H."/>
            <person name="Jeong J."/>
            <person name="Song E.-S."/>
        </authorList>
    </citation>
    <scope>NUCLEOTIDE SEQUENCE [LARGE SCALE GENOMIC DNA]</scope>
    <source>
        <strain evidence="2">51987-8</strain>
    </source>
</reference>
<protein>
    <submittedName>
        <fullName evidence="2">Uncharacterized protein C2A9.02</fullName>
    </submittedName>
</protein>
<dbReference type="GO" id="GO:0004029">
    <property type="term" value="F:aldehyde dehydrogenase (NAD+) activity"/>
    <property type="evidence" value="ECO:0007669"/>
    <property type="project" value="TreeGrafter"/>
</dbReference>
<dbReference type="STRING" id="39966.A0A369K1G9"/>